<feature type="region of interest" description="Disordered" evidence="1">
    <location>
        <begin position="234"/>
        <end position="266"/>
    </location>
</feature>
<feature type="compositionally biased region" description="Low complexity" evidence="1">
    <location>
        <begin position="234"/>
        <end position="256"/>
    </location>
</feature>
<dbReference type="SUPFAM" id="SSF51735">
    <property type="entry name" value="NAD(P)-binding Rossmann-fold domains"/>
    <property type="match status" value="1"/>
</dbReference>
<comment type="caution">
    <text evidence="3">The sequence shown here is derived from an EMBL/GenBank/DDBJ whole genome shotgun (WGS) entry which is preliminary data.</text>
</comment>
<feature type="domain" description="S-adenosyl-L-homocysteine hydrolase NAD binding" evidence="2">
    <location>
        <begin position="489"/>
        <end position="647"/>
    </location>
</feature>
<feature type="region of interest" description="Disordered" evidence="1">
    <location>
        <begin position="729"/>
        <end position="751"/>
    </location>
</feature>
<feature type="compositionally biased region" description="Polar residues" evidence="1">
    <location>
        <begin position="810"/>
        <end position="830"/>
    </location>
</feature>
<proteinExistence type="predicted"/>
<feature type="region of interest" description="Disordered" evidence="1">
    <location>
        <begin position="105"/>
        <end position="205"/>
    </location>
</feature>
<organism evidence="3 4">
    <name type="scientific">Rhizophlyctis rosea</name>
    <dbReference type="NCBI Taxonomy" id="64517"/>
    <lineage>
        <taxon>Eukaryota</taxon>
        <taxon>Fungi</taxon>
        <taxon>Fungi incertae sedis</taxon>
        <taxon>Chytridiomycota</taxon>
        <taxon>Chytridiomycota incertae sedis</taxon>
        <taxon>Chytridiomycetes</taxon>
        <taxon>Rhizophlyctidales</taxon>
        <taxon>Rhizophlyctidaceae</taxon>
        <taxon>Rhizophlyctis</taxon>
    </lineage>
</organism>
<dbReference type="AlphaFoldDB" id="A0AAD5X395"/>
<evidence type="ECO:0000259" key="2">
    <source>
        <dbReference type="SMART" id="SM00997"/>
    </source>
</evidence>
<feature type="compositionally biased region" description="Gly residues" evidence="1">
    <location>
        <begin position="357"/>
        <end position="374"/>
    </location>
</feature>
<dbReference type="Proteomes" id="UP001212841">
    <property type="component" value="Unassembled WGS sequence"/>
</dbReference>
<feature type="compositionally biased region" description="Basic and acidic residues" evidence="1">
    <location>
        <begin position="834"/>
        <end position="846"/>
    </location>
</feature>
<gene>
    <name evidence="3" type="ORF">HK097_011157</name>
</gene>
<feature type="region of interest" description="Disordered" evidence="1">
    <location>
        <begin position="356"/>
        <end position="376"/>
    </location>
</feature>
<evidence type="ECO:0000313" key="3">
    <source>
        <dbReference type="EMBL" id="KAJ3047801.1"/>
    </source>
</evidence>
<feature type="compositionally biased region" description="Gly residues" evidence="1">
    <location>
        <begin position="732"/>
        <end position="741"/>
    </location>
</feature>
<dbReference type="Gene3D" id="6.10.140.1430">
    <property type="match status" value="1"/>
</dbReference>
<dbReference type="Pfam" id="PF00670">
    <property type="entry name" value="AdoHcyase_NAD"/>
    <property type="match status" value="1"/>
</dbReference>
<dbReference type="EMBL" id="JADGJD010000898">
    <property type="protein sequence ID" value="KAJ3047801.1"/>
    <property type="molecule type" value="Genomic_DNA"/>
</dbReference>
<evidence type="ECO:0000256" key="1">
    <source>
        <dbReference type="SAM" id="MobiDB-lite"/>
    </source>
</evidence>
<dbReference type="Gene3D" id="3.40.50.720">
    <property type="entry name" value="NAD(P)-binding Rossmann-like Domain"/>
    <property type="match status" value="1"/>
</dbReference>
<feature type="compositionally biased region" description="Basic residues" evidence="1">
    <location>
        <begin position="150"/>
        <end position="167"/>
    </location>
</feature>
<keyword evidence="4" id="KW-1185">Reference proteome</keyword>
<evidence type="ECO:0000313" key="4">
    <source>
        <dbReference type="Proteomes" id="UP001212841"/>
    </source>
</evidence>
<reference evidence="3" key="1">
    <citation type="submission" date="2020-05" db="EMBL/GenBank/DDBJ databases">
        <title>Phylogenomic resolution of chytrid fungi.</title>
        <authorList>
            <person name="Stajich J.E."/>
            <person name="Amses K."/>
            <person name="Simmons R."/>
            <person name="Seto K."/>
            <person name="Myers J."/>
            <person name="Bonds A."/>
            <person name="Quandt C.A."/>
            <person name="Barry K."/>
            <person name="Liu P."/>
            <person name="Grigoriev I."/>
            <person name="Longcore J.E."/>
            <person name="James T.Y."/>
        </authorList>
    </citation>
    <scope>NUCLEOTIDE SEQUENCE</scope>
    <source>
        <strain evidence="3">JEL0318</strain>
    </source>
</reference>
<sequence>MRETILAGSEPVELLVKGLLKVDPGPLTGDRESSLRDTCRTRLQAILSPTKLHVVTLIKRSIRVLTVSVVTCDGTLLKADFAQVLQGLSNVACYGTYANFTISEPVPSRPDNALSTSNQFEPLADKQPTQIPEEDESIATEEPAKAGNNKNRKSKPNTKKARAQKKAAKAEESAKAALDGNIDTSNDERVPAHAGAAKTRDYVRDNDLQGPAQQLKGKAQGKAQEVKQQAQQQYEGVKQQAQDQAQQVKGQAQDVQSPPPDPEYGLNLALHRHERMEPEGKNVDNEDHDDIPKIDHLGNSEAFHEPHEQYHPRWYHDRAPRDSRHRRFNDAVGGSIGHHPAINYDGDQSSTDDYANGGIGRGYGNQGRGGGRGKGTSITSRVGPAIGYDGDQSSSAAADWLMPKLLASTPEPDADAEFGTPRSKLARLPDYLQEARKRTKRQIYDPSVASPLMNEKPLEDPSSVFDDGVVNGTPKIAKHSPGALFEADVENLLDDLDMVFARSWTQKVVLVVGWGSLGRAMAKELKRRGAEVFVAELDENEKAAAKADGFGAWNLGFQLEAAKLIISTAGFETRLVESQFWSTPQNVMLAHLGKGEHSLHTCLRDIAEKVGEEFGGRVLCYRLGNGNVVKYLLEGGKRVVNKMVDVMDEYDSREEVDLSVLKRKASQIDEDRDIPEWLKQRRLTTGTPRTMLEYFADGVDVDAPGWSLPAVQTPATPPRERESVYYRRAGAGNAGSGGSADGGEFSLGLPPIQKSGGAGVMVGTGEHRKSGYGMSVAPPFTPTGKQIPLYVGGTGNGNGSGNEEARSPYGGSTTAHKTGTSGGTARQNAGSGRARRDDGKGERDDSGGDVEGNGGSFSDGDEV</sequence>
<protein>
    <recommendedName>
        <fullName evidence="2">S-adenosyl-L-homocysteine hydrolase NAD binding domain-containing protein</fullName>
    </recommendedName>
</protein>
<dbReference type="SMART" id="SM00997">
    <property type="entry name" value="AdoHcyase_NAD"/>
    <property type="match status" value="1"/>
</dbReference>
<accession>A0AAD5X395</accession>
<dbReference type="InterPro" id="IPR015878">
    <property type="entry name" value="Ado_hCys_hydrolase_NAD-bd"/>
</dbReference>
<name>A0AAD5X395_9FUNG</name>
<feature type="region of interest" description="Disordered" evidence="1">
    <location>
        <begin position="785"/>
        <end position="863"/>
    </location>
</feature>
<dbReference type="InterPro" id="IPR036291">
    <property type="entry name" value="NAD(P)-bd_dom_sf"/>
</dbReference>